<name>A0ABT8WTG5_9FLAO</name>
<dbReference type="PROSITE" id="PS51257">
    <property type="entry name" value="PROKAR_LIPOPROTEIN"/>
    <property type="match status" value="1"/>
</dbReference>
<protein>
    <recommendedName>
        <fullName evidence="3">Lipocalin-like protein</fullName>
    </recommendedName>
</protein>
<evidence type="ECO:0000313" key="2">
    <source>
        <dbReference type="Proteomes" id="UP001176806"/>
    </source>
</evidence>
<dbReference type="Proteomes" id="UP001176806">
    <property type="component" value="Unassembled WGS sequence"/>
</dbReference>
<organism evidence="1 2">
    <name type="scientific">Flavivirga jejuensis</name>
    <dbReference type="NCBI Taxonomy" id="870487"/>
    <lineage>
        <taxon>Bacteria</taxon>
        <taxon>Pseudomonadati</taxon>
        <taxon>Bacteroidota</taxon>
        <taxon>Flavobacteriia</taxon>
        <taxon>Flavobacteriales</taxon>
        <taxon>Flavobacteriaceae</taxon>
        <taxon>Flavivirga</taxon>
    </lineage>
</organism>
<dbReference type="RefSeq" id="WP_303303760.1">
    <property type="nucleotide sequence ID" value="NZ_BAABDA010000001.1"/>
</dbReference>
<evidence type="ECO:0000313" key="1">
    <source>
        <dbReference type="EMBL" id="MDO5976461.1"/>
    </source>
</evidence>
<gene>
    <name evidence="1" type="ORF">Q4Q40_19855</name>
</gene>
<dbReference type="EMBL" id="JAUOEL010000008">
    <property type="protein sequence ID" value="MDO5976461.1"/>
    <property type="molecule type" value="Genomic_DNA"/>
</dbReference>
<comment type="caution">
    <text evidence="1">The sequence shown here is derived from an EMBL/GenBank/DDBJ whole genome shotgun (WGS) entry which is preliminary data.</text>
</comment>
<sequence length="361" mass="40478">MKILKTTLLLVIISCLTYSCSKDSTANEEEILADQQNELEEANIPLEDLNSGISIDGATKNAGTPPQPTGDVNIEISSDKAEAFQKAGFNLKFSTTETDIAGAYLLFKDSDNNTASDYFDIPVSELTTYNKSGDTKGNNSSKKNLLFKSNNSLVDGDYEIDVNFGDSFPPGKFCADLCIYDQENNISQIVTVCVEVEAWGGNASIVGEWLLEEESFDNGEYTIVCENEESIEADYSQVIKDEIIFNVDNNGDFYVTYYEEYKDLDYEASRTNCSAIYSDDIEKYNDKETGKWAYNETNSTLTLVSFKYEDFIEPQYSEDYPNGELLFEGDKVEIIDGKLVITSTYTEGDETYTDIFTFVRK</sequence>
<keyword evidence="2" id="KW-1185">Reference proteome</keyword>
<reference evidence="1" key="1">
    <citation type="submission" date="2023-07" db="EMBL/GenBank/DDBJ databases">
        <title>Two novel species in the genus Flavivirga.</title>
        <authorList>
            <person name="Kwon K."/>
        </authorList>
    </citation>
    <scope>NUCLEOTIDE SEQUENCE</scope>
    <source>
        <strain evidence="1">KACC 14158</strain>
    </source>
</reference>
<proteinExistence type="predicted"/>
<evidence type="ECO:0008006" key="3">
    <source>
        <dbReference type="Google" id="ProtNLM"/>
    </source>
</evidence>
<accession>A0ABT8WTG5</accession>